<dbReference type="RefSeq" id="WP_090508421.1">
    <property type="nucleotide sequence ID" value="NZ_FNWL01000006.1"/>
</dbReference>
<keyword evidence="3" id="KW-0547">Nucleotide-binding</keyword>
<dbReference type="AlphaFoldDB" id="A0A1H6G6G5"/>
<accession>A0A1H6G6G5</accession>
<evidence type="ECO:0000259" key="6">
    <source>
        <dbReference type="Pfam" id="PF13193"/>
    </source>
</evidence>
<dbReference type="PANTHER" id="PTHR43605:SF10">
    <property type="entry name" value="ACYL-COA SYNTHETASE MEDIUM CHAIN FAMILY MEMBER 3"/>
    <property type="match status" value="1"/>
</dbReference>
<feature type="domain" description="AMP-dependent synthetase/ligase" evidence="5">
    <location>
        <begin position="58"/>
        <end position="412"/>
    </location>
</feature>
<dbReference type="GO" id="GO:0006633">
    <property type="term" value="P:fatty acid biosynthetic process"/>
    <property type="evidence" value="ECO:0007669"/>
    <property type="project" value="TreeGrafter"/>
</dbReference>
<keyword evidence="4" id="KW-0067">ATP-binding</keyword>
<dbReference type="EMBL" id="FNWL01000006">
    <property type="protein sequence ID" value="SEH18172.1"/>
    <property type="molecule type" value="Genomic_DNA"/>
</dbReference>
<evidence type="ECO:0000256" key="4">
    <source>
        <dbReference type="ARBA" id="ARBA00022840"/>
    </source>
</evidence>
<gene>
    <name evidence="7" type="ORF">SAMN04487967_3711</name>
</gene>
<dbReference type="InterPro" id="IPR051087">
    <property type="entry name" value="Mitochondrial_ACSM"/>
</dbReference>
<dbReference type="InterPro" id="IPR025110">
    <property type="entry name" value="AMP-bd_C"/>
</dbReference>
<protein>
    <submittedName>
        <fullName evidence="7">Acetyl-CoA synthetase</fullName>
    </submittedName>
</protein>
<dbReference type="InterPro" id="IPR020845">
    <property type="entry name" value="AMP-binding_CS"/>
</dbReference>
<dbReference type="GO" id="GO:0016405">
    <property type="term" value="F:CoA-ligase activity"/>
    <property type="evidence" value="ECO:0007669"/>
    <property type="project" value="UniProtKB-ARBA"/>
</dbReference>
<dbReference type="InterPro" id="IPR042099">
    <property type="entry name" value="ANL_N_sf"/>
</dbReference>
<name>A0A1H6G6G5_9EURY</name>
<evidence type="ECO:0000256" key="1">
    <source>
        <dbReference type="ARBA" id="ARBA00006432"/>
    </source>
</evidence>
<keyword evidence="8" id="KW-1185">Reference proteome</keyword>
<keyword evidence="2" id="KW-0436">Ligase</keyword>
<feature type="domain" description="AMP-binding enzyme C-terminal" evidence="6">
    <location>
        <begin position="462"/>
        <end position="540"/>
    </location>
</feature>
<evidence type="ECO:0000313" key="8">
    <source>
        <dbReference type="Proteomes" id="UP000199112"/>
    </source>
</evidence>
<dbReference type="Pfam" id="PF13193">
    <property type="entry name" value="AMP-binding_C"/>
    <property type="match status" value="1"/>
</dbReference>
<dbReference type="Pfam" id="PF00501">
    <property type="entry name" value="AMP-binding"/>
    <property type="match status" value="1"/>
</dbReference>
<dbReference type="OrthoDB" id="200051at2157"/>
<dbReference type="InterPro" id="IPR045851">
    <property type="entry name" value="AMP-bd_C_sf"/>
</dbReference>
<proteinExistence type="inferred from homology"/>
<dbReference type="Proteomes" id="UP000199112">
    <property type="component" value="Unassembled WGS sequence"/>
</dbReference>
<dbReference type="InterPro" id="IPR000873">
    <property type="entry name" value="AMP-dep_synth/lig_dom"/>
</dbReference>
<dbReference type="Gene3D" id="3.40.50.12780">
    <property type="entry name" value="N-terminal domain of ligase-like"/>
    <property type="match status" value="1"/>
</dbReference>
<sequence length="548" mass="59957">MTYESVYESVRELYDSDRCWDELVTVGDKSSLNVAEEALGRHGDSEETGLRLRDFETGTSETYTFSELNSAANRVANYLDSTAKPRDRVAAMLPAQLELYATAYGVIKSGRVYVPLAPLFGPEALQYRLADSGASVLMTTSEHVSKLDGEAVPALETVIVVDGTDGIDPTDRPDGVELESYDPIDRSESEFQSVESHPSDVYAIKYTSGTTGQPKGCPSTHGSTIRIHTFFEHVVDLQPTDRYFVAASPAWSYGFTVGMLAAGLRGTAAGCYRGPFDPEELLETFEAFGITNAMVPPTGLRKLRASSVSPAEYDVDLRVLVSAGESLDETTVGWCRDELGTRPLDAYGQTESGMVVANYPFPDWEIKAGSMGKPIPGYRVALLDEDGAEVDTGEIGEIVVERDEHARTGGYWGHPEESISAYNGQWWRTGDLARRDEDGYYWYVSRADQVIISAGYRIGPEEVEETLLKHAAVEEVAVVGAPHETRGSIVKAIVALSPSATTSDELASELQSFARSRLSKHEYPRDIEFVDELPKTSSGKIKRSELEA</sequence>
<dbReference type="GO" id="GO:0015645">
    <property type="term" value="F:fatty acid ligase activity"/>
    <property type="evidence" value="ECO:0007669"/>
    <property type="project" value="TreeGrafter"/>
</dbReference>
<dbReference type="GO" id="GO:0004321">
    <property type="term" value="F:fatty-acyl-CoA synthase activity"/>
    <property type="evidence" value="ECO:0007669"/>
    <property type="project" value="TreeGrafter"/>
</dbReference>
<dbReference type="PROSITE" id="PS00455">
    <property type="entry name" value="AMP_BINDING"/>
    <property type="match status" value="1"/>
</dbReference>
<organism evidence="7 8">
    <name type="scientific">Natronorubrum sediminis</name>
    <dbReference type="NCBI Taxonomy" id="640943"/>
    <lineage>
        <taxon>Archaea</taxon>
        <taxon>Methanobacteriati</taxon>
        <taxon>Methanobacteriota</taxon>
        <taxon>Stenosarchaea group</taxon>
        <taxon>Halobacteria</taxon>
        <taxon>Halobacteriales</taxon>
        <taxon>Natrialbaceae</taxon>
        <taxon>Natronorubrum</taxon>
    </lineage>
</organism>
<evidence type="ECO:0000259" key="5">
    <source>
        <dbReference type="Pfam" id="PF00501"/>
    </source>
</evidence>
<dbReference type="PANTHER" id="PTHR43605">
    <property type="entry name" value="ACYL-COENZYME A SYNTHETASE"/>
    <property type="match status" value="1"/>
</dbReference>
<evidence type="ECO:0000256" key="3">
    <source>
        <dbReference type="ARBA" id="ARBA00022741"/>
    </source>
</evidence>
<dbReference type="GO" id="GO:0006637">
    <property type="term" value="P:acyl-CoA metabolic process"/>
    <property type="evidence" value="ECO:0007669"/>
    <property type="project" value="TreeGrafter"/>
</dbReference>
<reference evidence="8" key="1">
    <citation type="submission" date="2016-10" db="EMBL/GenBank/DDBJ databases">
        <authorList>
            <person name="Varghese N."/>
            <person name="Submissions S."/>
        </authorList>
    </citation>
    <scope>NUCLEOTIDE SEQUENCE [LARGE SCALE GENOMIC DNA]</scope>
    <source>
        <strain evidence="8">CGMCC 1.8981</strain>
    </source>
</reference>
<evidence type="ECO:0000256" key="2">
    <source>
        <dbReference type="ARBA" id="ARBA00022598"/>
    </source>
</evidence>
<dbReference type="Gene3D" id="3.30.300.30">
    <property type="match status" value="1"/>
</dbReference>
<dbReference type="GO" id="GO:0005524">
    <property type="term" value="F:ATP binding"/>
    <property type="evidence" value="ECO:0007669"/>
    <property type="project" value="UniProtKB-KW"/>
</dbReference>
<dbReference type="SUPFAM" id="SSF56801">
    <property type="entry name" value="Acetyl-CoA synthetase-like"/>
    <property type="match status" value="1"/>
</dbReference>
<comment type="similarity">
    <text evidence="1">Belongs to the ATP-dependent AMP-binding enzyme family.</text>
</comment>
<evidence type="ECO:0000313" key="7">
    <source>
        <dbReference type="EMBL" id="SEH18172.1"/>
    </source>
</evidence>